<evidence type="ECO:0000313" key="3">
    <source>
        <dbReference type="EMBL" id="KAJ2927845.1"/>
    </source>
</evidence>
<evidence type="ECO:0000256" key="1">
    <source>
        <dbReference type="ARBA" id="ARBA00022737"/>
    </source>
</evidence>
<name>A0A9W8MDD4_9AGAR</name>
<sequence length="431" mass="48396">MNIFNKAHDFQLGDLIVNQMAPDWVSGALETLLLVELQARTVAEAMHDSKERCDAPKCHPDTRIAAQDDIYSWIIYGGSDPEPKNLKWITGPAGTGKTAVMGSVAERCKANGLLAASFFFSALSPSIDRRQKTAFVPTLAYQLAQHSREMKYAVANAIEQNPLVFEMNLFAQMETLVLQPLREVRARPENDPFSADEDIALYLRVKFAEIQRRYHLSHSWCPRGAIPTLVRNASGQFIYATTVVRFITDSARVTGRPQTLLHLVLQMGPNDTASQLPFAHIDALYTHVLQSSPDPGLAAMWIWFIRRQAPRWASSCEVNQLLQTVDGEAEHLLGNLHSLVKIPPSDDFTTPYDLYHKSLLDFITDPDRSKRLCVDLEQGEEFVLNRYLKACRSELSPLHSHHETHISIQGKAMSFLPSTREDLRGFLSASA</sequence>
<dbReference type="AlphaFoldDB" id="A0A9W8MDD4"/>
<reference evidence="3" key="1">
    <citation type="submission" date="2022-06" db="EMBL/GenBank/DDBJ databases">
        <title>Genome Sequence of Candolleomyces eurysporus.</title>
        <authorList>
            <person name="Buettner E."/>
        </authorList>
    </citation>
    <scope>NUCLEOTIDE SEQUENCE</scope>
    <source>
        <strain evidence="3">VTCC 930004</strain>
    </source>
</reference>
<feature type="domain" description="Nephrocystin 3-like N-terminal" evidence="2">
    <location>
        <begin position="80"/>
        <end position="179"/>
    </location>
</feature>
<dbReference type="Proteomes" id="UP001140091">
    <property type="component" value="Unassembled WGS sequence"/>
</dbReference>
<gene>
    <name evidence="3" type="ORF">H1R20_g9257</name>
</gene>
<dbReference type="Pfam" id="PF24883">
    <property type="entry name" value="NPHP3_N"/>
    <property type="match status" value="1"/>
</dbReference>
<evidence type="ECO:0000259" key="2">
    <source>
        <dbReference type="Pfam" id="PF24883"/>
    </source>
</evidence>
<comment type="caution">
    <text evidence="3">The sequence shown here is derived from an EMBL/GenBank/DDBJ whole genome shotgun (WGS) entry which is preliminary data.</text>
</comment>
<protein>
    <recommendedName>
        <fullName evidence="2">Nephrocystin 3-like N-terminal domain-containing protein</fullName>
    </recommendedName>
</protein>
<dbReference type="EMBL" id="JANBPK010000955">
    <property type="protein sequence ID" value="KAJ2927845.1"/>
    <property type="molecule type" value="Genomic_DNA"/>
</dbReference>
<accession>A0A9W8MDD4</accession>
<feature type="non-terminal residue" evidence="3">
    <location>
        <position position="431"/>
    </location>
</feature>
<keyword evidence="4" id="KW-1185">Reference proteome</keyword>
<evidence type="ECO:0000313" key="4">
    <source>
        <dbReference type="Proteomes" id="UP001140091"/>
    </source>
</evidence>
<dbReference type="OrthoDB" id="2868770at2759"/>
<organism evidence="3 4">
    <name type="scientific">Candolleomyces eurysporus</name>
    <dbReference type="NCBI Taxonomy" id="2828524"/>
    <lineage>
        <taxon>Eukaryota</taxon>
        <taxon>Fungi</taxon>
        <taxon>Dikarya</taxon>
        <taxon>Basidiomycota</taxon>
        <taxon>Agaricomycotina</taxon>
        <taxon>Agaricomycetes</taxon>
        <taxon>Agaricomycetidae</taxon>
        <taxon>Agaricales</taxon>
        <taxon>Agaricineae</taxon>
        <taxon>Psathyrellaceae</taxon>
        <taxon>Candolleomyces</taxon>
    </lineage>
</organism>
<dbReference type="InterPro" id="IPR056884">
    <property type="entry name" value="NPHP3-like_N"/>
</dbReference>
<dbReference type="PANTHER" id="PTHR10039">
    <property type="entry name" value="AMELOGENIN"/>
    <property type="match status" value="1"/>
</dbReference>
<proteinExistence type="predicted"/>
<keyword evidence="1" id="KW-0677">Repeat</keyword>